<feature type="transmembrane region" description="Helical" evidence="7">
    <location>
        <begin position="255"/>
        <end position="274"/>
    </location>
</feature>
<feature type="transmembrane region" description="Helical" evidence="7">
    <location>
        <begin position="316"/>
        <end position="335"/>
    </location>
</feature>
<feature type="transmembrane region" description="Helical" evidence="7">
    <location>
        <begin position="286"/>
        <end position="304"/>
    </location>
</feature>
<evidence type="ECO:0000256" key="6">
    <source>
        <dbReference type="ARBA" id="ARBA00023136"/>
    </source>
</evidence>
<feature type="transmembrane region" description="Helical" evidence="7">
    <location>
        <begin position="216"/>
        <end position="235"/>
    </location>
</feature>
<evidence type="ECO:0000256" key="5">
    <source>
        <dbReference type="ARBA" id="ARBA00022989"/>
    </source>
</evidence>
<evidence type="ECO:0000256" key="3">
    <source>
        <dbReference type="ARBA" id="ARBA00022475"/>
    </source>
</evidence>
<reference evidence="8 9" key="1">
    <citation type="submission" date="2016-10" db="EMBL/GenBank/DDBJ databases">
        <authorList>
            <person name="de Groot N.N."/>
        </authorList>
    </citation>
    <scope>NUCLEOTIDE SEQUENCE [LARGE SCALE GENOMIC DNA]</scope>
    <source>
        <strain evidence="8 9">CGMCC 1.10434</strain>
    </source>
</reference>
<keyword evidence="6 7" id="KW-0472">Membrane</keyword>
<evidence type="ECO:0000256" key="1">
    <source>
        <dbReference type="ARBA" id="ARBA00004651"/>
    </source>
</evidence>
<feature type="transmembrane region" description="Helical" evidence="7">
    <location>
        <begin position="7"/>
        <end position="23"/>
    </location>
</feature>
<accession>A0A1H8LM85</accession>
<dbReference type="OrthoDB" id="9811391at2"/>
<sequence length="336" mass="35757">MINKTSNYIPGVMLAVAIAFVASMTATYLPVHIISATVLALLLGMLINAVCEPKQPFVSGIRFTSKKLLKFAIILLGASLNMTTIIQVGGRSLIVLAFTLFTCFGIGAILRKVFKLNWKLSNLISTGAAICGGSAIAAVAPVIEAEDRDIAYALTVTFMFDMGMIILFPIIGKLTGLTDTAFGLWAGTAVNDTSSVVAAGYAFSEVAGDFAVTVKLIRTLFIIPTVIVFAVIHSYQKKDLAQKQSPKMASMVKAIFPWFIVGFLVLAILNSASLIPSAVSDALKELSRFIMVAALAAIGLSTRFKDIKQLGVKPLLYSLTLSSLVVVVALLVISLQ</sequence>
<keyword evidence="5 7" id="KW-1133">Transmembrane helix</keyword>
<feature type="transmembrane region" description="Helical" evidence="7">
    <location>
        <begin position="182"/>
        <end position="204"/>
    </location>
</feature>
<dbReference type="STRING" id="872970.SAMN04488134_103260"/>
<feature type="transmembrane region" description="Helical" evidence="7">
    <location>
        <begin position="92"/>
        <end position="110"/>
    </location>
</feature>
<gene>
    <name evidence="8" type="ORF">SAMN04488134_103260</name>
</gene>
<evidence type="ECO:0000313" key="9">
    <source>
        <dbReference type="Proteomes" id="UP000199300"/>
    </source>
</evidence>
<name>A0A1H8LM85_9BACI</name>
<dbReference type="GO" id="GO:0005886">
    <property type="term" value="C:plasma membrane"/>
    <property type="evidence" value="ECO:0007669"/>
    <property type="project" value="UniProtKB-SubCell"/>
</dbReference>
<feature type="transmembrane region" description="Helical" evidence="7">
    <location>
        <begin position="29"/>
        <end position="47"/>
    </location>
</feature>
<dbReference type="InterPro" id="IPR018383">
    <property type="entry name" value="UPF0324_pro"/>
</dbReference>
<dbReference type="Pfam" id="PF03601">
    <property type="entry name" value="Cons_hypoth698"/>
    <property type="match status" value="1"/>
</dbReference>
<keyword evidence="9" id="KW-1185">Reference proteome</keyword>
<proteinExistence type="inferred from homology"/>
<organism evidence="8 9">
    <name type="scientific">Amphibacillus marinus</name>
    <dbReference type="NCBI Taxonomy" id="872970"/>
    <lineage>
        <taxon>Bacteria</taxon>
        <taxon>Bacillati</taxon>
        <taxon>Bacillota</taxon>
        <taxon>Bacilli</taxon>
        <taxon>Bacillales</taxon>
        <taxon>Bacillaceae</taxon>
        <taxon>Amphibacillus</taxon>
    </lineage>
</organism>
<evidence type="ECO:0000256" key="4">
    <source>
        <dbReference type="ARBA" id="ARBA00022692"/>
    </source>
</evidence>
<comment type="subcellular location">
    <subcellularLocation>
        <location evidence="1">Cell membrane</location>
        <topology evidence="1">Multi-pass membrane protein</topology>
    </subcellularLocation>
</comment>
<keyword evidence="3" id="KW-1003">Cell membrane</keyword>
<feature type="transmembrane region" description="Helical" evidence="7">
    <location>
        <begin position="68"/>
        <end position="86"/>
    </location>
</feature>
<evidence type="ECO:0000313" key="8">
    <source>
        <dbReference type="EMBL" id="SEO06274.1"/>
    </source>
</evidence>
<feature type="transmembrane region" description="Helical" evidence="7">
    <location>
        <begin position="150"/>
        <end position="170"/>
    </location>
</feature>
<keyword evidence="4 7" id="KW-0812">Transmembrane</keyword>
<dbReference type="PANTHER" id="PTHR30106">
    <property type="entry name" value="INNER MEMBRANE PROTEIN YEIH-RELATED"/>
    <property type="match status" value="1"/>
</dbReference>
<protein>
    <submittedName>
        <fullName evidence="8">Conserved hypothetical integral membrane protein</fullName>
    </submittedName>
</protein>
<evidence type="ECO:0000256" key="7">
    <source>
        <dbReference type="SAM" id="Phobius"/>
    </source>
</evidence>
<evidence type="ECO:0000256" key="2">
    <source>
        <dbReference type="ARBA" id="ARBA00007977"/>
    </source>
</evidence>
<dbReference type="RefSeq" id="WP_091496174.1">
    <property type="nucleotide sequence ID" value="NZ_FODJ01000003.1"/>
</dbReference>
<comment type="similarity">
    <text evidence="2">Belongs to the UPF0324 family.</text>
</comment>
<dbReference type="PANTHER" id="PTHR30106:SF1">
    <property type="entry name" value="UPF0324 MEMBRANE PROTEIN FN0533"/>
    <property type="match status" value="1"/>
</dbReference>
<dbReference type="Proteomes" id="UP000199300">
    <property type="component" value="Unassembled WGS sequence"/>
</dbReference>
<dbReference type="AlphaFoldDB" id="A0A1H8LM85"/>
<feature type="transmembrane region" description="Helical" evidence="7">
    <location>
        <begin position="122"/>
        <end position="144"/>
    </location>
</feature>
<dbReference type="EMBL" id="FODJ01000003">
    <property type="protein sequence ID" value="SEO06274.1"/>
    <property type="molecule type" value="Genomic_DNA"/>
</dbReference>